<gene>
    <name evidence="2" type="ORF">GOODEAATRI_033523</name>
</gene>
<protein>
    <recommendedName>
        <fullName evidence="1">Cyclodeaminase/cyclohydrolase domain-containing protein</fullName>
    </recommendedName>
</protein>
<name>A0ABV0NQB5_9TELE</name>
<dbReference type="Proteomes" id="UP001476798">
    <property type="component" value="Unassembled WGS sequence"/>
</dbReference>
<dbReference type="SUPFAM" id="SSF101262">
    <property type="entry name" value="Methenyltetrahydrofolate cyclohydrolase-like"/>
    <property type="match status" value="1"/>
</dbReference>
<comment type="caution">
    <text evidence="2">The sequence shown here is derived from an EMBL/GenBank/DDBJ whole genome shotgun (WGS) entry which is preliminary data.</text>
</comment>
<sequence length="125" mass="13658">MSGLQVALKMPKKTAEEIKRREAAMQEGLKQAVGVPLALAEKISVLWSSLQQMVLYGNIGCKSDAQVAAKALETAVYGAYYNVLINLKDISDEAFKVATQRRVSELLQEAKDSVTTILDAAEKRT</sequence>
<dbReference type="InterPro" id="IPR007044">
    <property type="entry name" value="Cyclodeamin/CycHdrlase"/>
</dbReference>
<dbReference type="EMBL" id="JAHRIO010047028">
    <property type="protein sequence ID" value="MEQ2173584.1"/>
    <property type="molecule type" value="Genomic_DNA"/>
</dbReference>
<dbReference type="Gene3D" id="1.20.120.680">
    <property type="entry name" value="Formiminotetrahydrofolate cyclodeaminase monomer, up-and-down helical bundle"/>
    <property type="match status" value="1"/>
</dbReference>
<accession>A0ABV0NQB5</accession>
<reference evidence="2 3" key="1">
    <citation type="submission" date="2021-06" db="EMBL/GenBank/DDBJ databases">
        <authorList>
            <person name="Palmer J.M."/>
        </authorList>
    </citation>
    <scope>NUCLEOTIDE SEQUENCE [LARGE SCALE GENOMIC DNA]</scope>
    <source>
        <strain evidence="2 3">GA_2019</strain>
        <tissue evidence="2">Muscle</tissue>
    </source>
</reference>
<dbReference type="InterPro" id="IPR036178">
    <property type="entry name" value="Formintransfe-cycloase-like_sf"/>
</dbReference>
<keyword evidence="3" id="KW-1185">Reference proteome</keyword>
<proteinExistence type="predicted"/>
<evidence type="ECO:0000313" key="2">
    <source>
        <dbReference type="EMBL" id="MEQ2173584.1"/>
    </source>
</evidence>
<organism evidence="2 3">
    <name type="scientific">Goodea atripinnis</name>
    <dbReference type="NCBI Taxonomy" id="208336"/>
    <lineage>
        <taxon>Eukaryota</taxon>
        <taxon>Metazoa</taxon>
        <taxon>Chordata</taxon>
        <taxon>Craniata</taxon>
        <taxon>Vertebrata</taxon>
        <taxon>Euteleostomi</taxon>
        <taxon>Actinopterygii</taxon>
        <taxon>Neopterygii</taxon>
        <taxon>Teleostei</taxon>
        <taxon>Neoteleostei</taxon>
        <taxon>Acanthomorphata</taxon>
        <taxon>Ovalentaria</taxon>
        <taxon>Atherinomorphae</taxon>
        <taxon>Cyprinodontiformes</taxon>
        <taxon>Goodeidae</taxon>
        <taxon>Goodea</taxon>
    </lineage>
</organism>
<dbReference type="Pfam" id="PF04961">
    <property type="entry name" value="FTCD_C"/>
    <property type="match status" value="1"/>
</dbReference>
<evidence type="ECO:0000313" key="3">
    <source>
        <dbReference type="Proteomes" id="UP001476798"/>
    </source>
</evidence>
<evidence type="ECO:0000259" key="1">
    <source>
        <dbReference type="Pfam" id="PF04961"/>
    </source>
</evidence>
<feature type="domain" description="Cyclodeaminase/cyclohydrolase" evidence="1">
    <location>
        <begin position="6"/>
        <end position="104"/>
    </location>
</feature>